<evidence type="ECO:0000313" key="2">
    <source>
        <dbReference type="EMBL" id="WNM24286.1"/>
    </source>
</evidence>
<dbReference type="RefSeq" id="WP_313497859.1">
    <property type="nucleotide sequence ID" value="NZ_CP134879.1"/>
</dbReference>
<keyword evidence="4" id="KW-1185">Reference proteome</keyword>
<dbReference type="AlphaFoldDB" id="A0AA96FBB9"/>
<accession>A0AA96JA62</accession>
<protein>
    <submittedName>
        <fullName evidence="3">DUF2516 family protein</fullName>
    </submittedName>
</protein>
<keyword evidence="1" id="KW-0472">Membrane</keyword>
<evidence type="ECO:0000313" key="3">
    <source>
        <dbReference type="EMBL" id="WNM27114.1"/>
    </source>
</evidence>
<feature type="transmembrane region" description="Helical" evidence="1">
    <location>
        <begin position="6"/>
        <end position="26"/>
    </location>
</feature>
<gene>
    <name evidence="2" type="ORF">RN606_13125</name>
    <name evidence="3" type="ORF">RN607_13060</name>
</gene>
<keyword evidence="1" id="KW-1133">Transmembrane helix</keyword>
<dbReference type="Proteomes" id="UP001304125">
    <property type="component" value="Chromosome"/>
</dbReference>
<evidence type="ECO:0000313" key="4">
    <source>
        <dbReference type="Proteomes" id="UP001304125"/>
    </source>
</evidence>
<dbReference type="EMBL" id="CP134880">
    <property type="protein sequence ID" value="WNM27114.1"/>
    <property type="molecule type" value="Genomic_DNA"/>
</dbReference>
<feature type="transmembrane region" description="Helical" evidence="1">
    <location>
        <begin position="46"/>
        <end position="64"/>
    </location>
</feature>
<dbReference type="KEGG" id="dcp:RN607_13060"/>
<proteinExistence type="predicted"/>
<name>A0AA96FBB9_9MICO</name>
<sequence>MFSSLQNLVILVLSVAALVGSVWGLIDAAKYSNEAYVAAGKQTKTIWLVILGVAALIAFISMPYPLGGGGGIVGFLGLLSIVAVIVYFVEVRVKVAPHHRPGAGPKRGTW</sequence>
<feature type="transmembrane region" description="Helical" evidence="1">
    <location>
        <begin position="70"/>
        <end position="89"/>
    </location>
</feature>
<dbReference type="Proteomes" id="UP001303408">
    <property type="component" value="Chromosome"/>
</dbReference>
<organism evidence="3">
    <name type="scientific">Demequina capsici</name>
    <dbReference type="NCBI Taxonomy" id="3075620"/>
    <lineage>
        <taxon>Bacteria</taxon>
        <taxon>Bacillati</taxon>
        <taxon>Actinomycetota</taxon>
        <taxon>Actinomycetes</taxon>
        <taxon>Micrococcales</taxon>
        <taxon>Demequinaceae</taxon>
        <taxon>Demequina</taxon>
    </lineage>
</organism>
<reference evidence="3 4" key="1">
    <citation type="submission" date="2023-09" db="EMBL/GenBank/DDBJ databases">
        <title>Demequina sp. a novel bacteria isolated from Capsicum annuum.</title>
        <authorList>
            <person name="Humaira Z."/>
            <person name="Lee J."/>
            <person name="Cho D."/>
        </authorList>
    </citation>
    <scope>NUCLEOTIDE SEQUENCE</scope>
    <source>
        <strain evidence="2 4">OYTSA14</strain>
        <strain evidence="3">PMTSA13</strain>
    </source>
</reference>
<dbReference type="InterPro" id="IPR019662">
    <property type="entry name" value="DUF2516"/>
</dbReference>
<keyword evidence="1" id="KW-0812">Transmembrane</keyword>
<evidence type="ECO:0000256" key="1">
    <source>
        <dbReference type="SAM" id="Phobius"/>
    </source>
</evidence>
<dbReference type="EMBL" id="CP134879">
    <property type="protein sequence ID" value="WNM24286.1"/>
    <property type="molecule type" value="Genomic_DNA"/>
</dbReference>
<dbReference type="Pfam" id="PF10724">
    <property type="entry name" value="DUF2516"/>
    <property type="match status" value="1"/>
</dbReference>
<accession>A0AA96FBB9</accession>